<protein>
    <recommendedName>
        <fullName evidence="6">Proteasome subunit beta</fullName>
    </recommendedName>
</protein>
<evidence type="ECO:0000256" key="1">
    <source>
        <dbReference type="ARBA" id="ARBA00022490"/>
    </source>
</evidence>
<dbReference type="InterPro" id="IPR023333">
    <property type="entry name" value="Proteasome_suB-type"/>
</dbReference>
<sequence length="257" mass="28591">MFDPMANAPPLWSNGPTPGSFYNFPGPQTKPNDHFTHSQSPVTTATSIVALAYDKGIMIAGDLLASYGSLARYRNCPRIMEVNDNILLGAGGDYADFQYVKSFIEQKIIDEECLDDGIKLKPKSLYCWLTRVMYQRRNKFDPLWNNLVIGGIQDGTPFLGTVDKLGTAYTDRAICTGYGAHIALPMIRDAIEKKAQPLTQAEARALIEKSLEVLFYRDARSYPKYQLGIIDQDEGVKIEGPLSVSQNWNIATIIKSV</sequence>
<dbReference type="SUPFAM" id="SSF56235">
    <property type="entry name" value="N-terminal nucleophile aminohydrolases (Ntn hydrolases)"/>
    <property type="match status" value="1"/>
</dbReference>
<comment type="function">
    <text evidence="4">Non-catalytic component of the proteasome, a multicatalytic proteinase complex which is characterized by its ability to cleave peptides with Arg, Phe, Tyr, Leu, and Glu adjacent to the leaving group at neutral or slightly basic pH. The proteasome has an ATP-dependent proteolytic activity.</text>
</comment>
<dbReference type="Proteomes" id="UP001153737">
    <property type="component" value="Chromosome 1"/>
</dbReference>
<keyword evidence="2 6" id="KW-0647">Proteasome</keyword>
<dbReference type="InterPro" id="IPR001353">
    <property type="entry name" value="Proteasome_sua/b"/>
</dbReference>
<dbReference type="GO" id="GO:0005737">
    <property type="term" value="C:cytoplasm"/>
    <property type="evidence" value="ECO:0007669"/>
    <property type="project" value="UniProtKB-SubCell"/>
</dbReference>
<dbReference type="Pfam" id="PF00227">
    <property type="entry name" value="Proteasome"/>
    <property type="match status" value="1"/>
</dbReference>
<dbReference type="AlphaFoldDB" id="A0A9N9X030"/>
<dbReference type="GO" id="GO:0051603">
    <property type="term" value="P:proteolysis involved in protein catabolic process"/>
    <property type="evidence" value="ECO:0007669"/>
    <property type="project" value="InterPro"/>
</dbReference>
<evidence type="ECO:0000313" key="7">
    <source>
        <dbReference type="EMBL" id="CAG9813466.1"/>
    </source>
</evidence>
<reference evidence="7" key="1">
    <citation type="submission" date="2022-01" db="EMBL/GenBank/DDBJ databases">
        <authorList>
            <person name="King R."/>
        </authorList>
    </citation>
    <scope>NUCLEOTIDE SEQUENCE</scope>
</reference>
<dbReference type="InterPro" id="IPR029055">
    <property type="entry name" value="Ntn_hydrolases_N"/>
</dbReference>
<dbReference type="PIRSF" id="PIRSF001213">
    <property type="entry name" value="Psome_endopept_beta"/>
    <property type="match status" value="1"/>
</dbReference>
<comment type="similarity">
    <text evidence="6">Belongs to the peptidase T1B family.</text>
</comment>
<proteinExistence type="inferred from homology"/>
<dbReference type="PROSITE" id="PS51476">
    <property type="entry name" value="PROTEASOME_BETA_2"/>
    <property type="match status" value="1"/>
</dbReference>
<dbReference type="PANTHER" id="PTHR32194:SF6">
    <property type="entry name" value="PROTEASOME SUBUNIT BETA"/>
    <property type="match status" value="1"/>
</dbReference>
<evidence type="ECO:0000256" key="2">
    <source>
        <dbReference type="ARBA" id="ARBA00022942"/>
    </source>
</evidence>
<dbReference type="CDD" id="cd03760">
    <property type="entry name" value="proteasome_beta_type_4"/>
    <property type="match status" value="1"/>
</dbReference>
<evidence type="ECO:0000256" key="4">
    <source>
        <dbReference type="ARBA" id="ARBA00024953"/>
    </source>
</evidence>
<name>A0A9N9X030_PHACE</name>
<dbReference type="FunFam" id="3.60.20.10:FF:000014">
    <property type="entry name" value="Proteasome subunit beta type-7"/>
    <property type="match status" value="1"/>
</dbReference>
<gene>
    <name evidence="7" type="ORF">PHAECO_LOCUS186</name>
    <name evidence="8" type="ORF">PHAECO_LOCUS363</name>
</gene>
<dbReference type="PROSITE" id="PS00854">
    <property type="entry name" value="PROTEASOME_BETA_1"/>
    <property type="match status" value="1"/>
</dbReference>
<dbReference type="Gene3D" id="3.60.20.10">
    <property type="entry name" value="Glutamine Phosphoribosylpyrophosphate, subunit 1, domain 1"/>
    <property type="match status" value="1"/>
</dbReference>
<dbReference type="InterPro" id="IPR016050">
    <property type="entry name" value="Proteasome_bsu_CS"/>
</dbReference>
<dbReference type="GO" id="GO:0005634">
    <property type="term" value="C:nucleus"/>
    <property type="evidence" value="ECO:0007669"/>
    <property type="project" value="UniProtKB-SubCell"/>
</dbReference>
<keyword evidence="1 6" id="KW-0963">Cytoplasm</keyword>
<accession>A0A9N9X030</accession>
<dbReference type="EMBL" id="OU896707">
    <property type="protein sequence ID" value="CAG9813466.1"/>
    <property type="molecule type" value="Genomic_DNA"/>
</dbReference>
<evidence type="ECO:0000256" key="5">
    <source>
        <dbReference type="ARBA" id="ARBA00026071"/>
    </source>
</evidence>
<keyword evidence="9" id="KW-1185">Reference proteome</keyword>
<evidence type="ECO:0000256" key="3">
    <source>
        <dbReference type="ARBA" id="ARBA00023242"/>
    </source>
</evidence>
<dbReference type="GO" id="GO:0019774">
    <property type="term" value="C:proteasome core complex, beta-subunit complex"/>
    <property type="evidence" value="ECO:0007669"/>
    <property type="project" value="UniProtKB-UniRule"/>
</dbReference>
<comment type="subunit">
    <text evidence="5">The 26S proteasome consists of a 20S proteasome core and two 19S regulatory subunits. The 20S proteasome core is composed of 28 subunits that are arranged in four stacked rings, resulting in a barrel-shaped structure. The two end rings are each formed by seven alpha subunits, and the two central rings are each formed by seven beta subunits. The catalytic chamber with the active sites is on the inside of the barrel.</text>
</comment>
<dbReference type="EMBL" id="OU896707">
    <property type="protein sequence ID" value="CAH1116967.1"/>
    <property type="molecule type" value="Genomic_DNA"/>
</dbReference>
<dbReference type="InterPro" id="IPR016295">
    <property type="entry name" value="Proteasome_beta4"/>
</dbReference>
<reference evidence="7" key="2">
    <citation type="submission" date="2022-10" db="EMBL/GenBank/DDBJ databases">
        <authorList>
            <consortium name="ENA_rothamsted_submissions"/>
            <consortium name="culmorum"/>
            <person name="King R."/>
        </authorList>
    </citation>
    <scope>NUCLEOTIDE SEQUENCE</scope>
</reference>
<dbReference type="PANTHER" id="PTHR32194">
    <property type="entry name" value="METALLOPROTEASE TLDD"/>
    <property type="match status" value="1"/>
</dbReference>
<dbReference type="OrthoDB" id="7854943at2759"/>
<evidence type="ECO:0000256" key="6">
    <source>
        <dbReference type="PIRNR" id="PIRNR001213"/>
    </source>
</evidence>
<keyword evidence="3 6" id="KW-0539">Nucleus</keyword>
<organism evidence="7 9">
    <name type="scientific">Phaedon cochleariae</name>
    <name type="common">Mustard beetle</name>
    <dbReference type="NCBI Taxonomy" id="80249"/>
    <lineage>
        <taxon>Eukaryota</taxon>
        <taxon>Metazoa</taxon>
        <taxon>Ecdysozoa</taxon>
        <taxon>Arthropoda</taxon>
        <taxon>Hexapoda</taxon>
        <taxon>Insecta</taxon>
        <taxon>Pterygota</taxon>
        <taxon>Neoptera</taxon>
        <taxon>Endopterygota</taxon>
        <taxon>Coleoptera</taxon>
        <taxon>Polyphaga</taxon>
        <taxon>Cucujiformia</taxon>
        <taxon>Chrysomeloidea</taxon>
        <taxon>Chrysomelidae</taxon>
        <taxon>Chrysomelinae</taxon>
        <taxon>Chrysomelini</taxon>
        <taxon>Phaedon</taxon>
    </lineage>
</organism>
<evidence type="ECO:0000313" key="9">
    <source>
        <dbReference type="Proteomes" id="UP001153737"/>
    </source>
</evidence>
<evidence type="ECO:0000313" key="8">
    <source>
        <dbReference type="EMBL" id="CAH1116967.1"/>
    </source>
</evidence>
<comment type="subcellular location">
    <subcellularLocation>
        <location evidence="6">Cytoplasm</location>
    </subcellularLocation>
    <subcellularLocation>
        <location evidence="6">Nucleus</location>
    </subcellularLocation>
</comment>